<sequence length="370" mass="40718">MDKKKWIKHIPLFILELVVLIAAAGALYVILRTTGENGVKKDRIDTEHIAVNEEVKEKIQEEENGEGEETKTYTGVYNIAFFGVDARDENFGKGNNRSDTIMLCSIDMDKHDVRLISIYRDTYLNLGNDTYNKCNAAYAKGGPEMALGMINMNTDLYVTDYITVGFEGLMEAVDALGGVEIDVKENEISHLNNYQISMAGTSEDQKTFTATAGVDYEPVTEPGLQTLNGLQATAYCRIRYVGDDFERTKRQRDVLIAMMEKAKGASVGTLMSAMNAVLPHVVTSIDVEDIAAVLSKVGDYKVTVSDGFPFAGMRAGASLPVGACVVPMSLADNVVRLHEILYAEENYEPSAELKSFSAQIEADTKDRLQN</sequence>
<reference evidence="4 5" key="1">
    <citation type="journal article" date="2021" name="ISME Commun">
        <title>Automated analysis of genomic sequences facilitates high-throughput and comprehensive description of bacteria.</title>
        <authorList>
            <person name="Hitch T.C.A."/>
        </authorList>
    </citation>
    <scope>NUCLEOTIDE SEQUENCE [LARGE SCALE GENOMIC DNA]</scope>
    <source>
        <strain evidence="4 5">Sanger_18</strain>
    </source>
</reference>
<dbReference type="Proteomes" id="UP001652432">
    <property type="component" value="Unassembled WGS sequence"/>
</dbReference>
<feature type="domain" description="Cell envelope-related transcriptional attenuator" evidence="3">
    <location>
        <begin position="97"/>
        <end position="263"/>
    </location>
</feature>
<comment type="caution">
    <text evidence="4">The sequence shown here is derived from an EMBL/GenBank/DDBJ whole genome shotgun (WGS) entry which is preliminary data.</text>
</comment>
<feature type="transmembrane region" description="Helical" evidence="2">
    <location>
        <begin position="12"/>
        <end position="31"/>
    </location>
</feature>
<keyword evidence="2" id="KW-1133">Transmembrane helix</keyword>
<proteinExistence type="inferred from homology"/>
<evidence type="ECO:0000313" key="4">
    <source>
        <dbReference type="EMBL" id="MCU6744576.1"/>
    </source>
</evidence>
<dbReference type="NCBIfam" id="TIGR00350">
    <property type="entry name" value="lytR_cpsA_psr"/>
    <property type="match status" value="1"/>
</dbReference>
<evidence type="ECO:0000259" key="3">
    <source>
        <dbReference type="Pfam" id="PF03816"/>
    </source>
</evidence>
<dbReference type="PANTHER" id="PTHR33392">
    <property type="entry name" value="POLYISOPRENYL-TEICHOIC ACID--PEPTIDOGLYCAN TEICHOIC ACID TRANSFERASE TAGU"/>
    <property type="match status" value="1"/>
</dbReference>
<dbReference type="RefSeq" id="WP_262574656.1">
    <property type="nucleotide sequence ID" value="NZ_JAOQKJ010000006.1"/>
</dbReference>
<protein>
    <submittedName>
        <fullName evidence="4">LCP family protein</fullName>
    </submittedName>
</protein>
<accession>A0ABT2T3H1</accession>
<name>A0ABT2T3H1_9FIRM</name>
<gene>
    <name evidence="4" type="ORF">OCV77_08710</name>
</gene>
<keyword evidence="2" id="KW-0472">Membrane</keyword>
<keyword evidence="2" id="KW-0812">Transmembrane</keyword>
<evidence type="ECO:0000256" key="2">
    <source>
        <dbReference type="SAM" id="Phobius"/>
    </source>
</evidence>
<dbReference type="Gene3D" id="3.40.630.190">
    <property type="entry name" value="LCP protein"/>
    <property type="match status" value="1"/>
</dbReference>
<dbReference type="PANTHER" id="PTHR33392:SF6">
    <property type="entry name" value="POLYISOPRENYL-TEICHOIC ACID--PEPTIDOGLYCAN TEICHOIC ACID TRANSFERASE TAGU"/>
    <property type="match status" value="1"/>
</dbReference>
<organism evidence="4 5">
    <name type="scientific">Suilimivivens aceti</name>
    <dbReference type="NCBI Taxonomy" id="2981774"/>
    <lineage>
        <taxon>Bacteria</taxon>
        <taxon>Bacillati</taxon>
        <taxon>Bacillota</taxon>
        <taxon>Clostridia</taxon>
        <taxon>Lachnospirales</taxon>
        <taxon>Lachnospiraceae</taxon>
        <taxon>Suilimivivens</taxon>
    </lineage>
</organism>
<keyword evidence="5" id="KW-1185">Reference proteome</keyword>
<dbReference type="InterPro" id="IPR004474">
    <property type="entry name" value="LytR_CpsA_psr"/>
</dbReference>
<dbReference type="InterPro" id="IPR050922">
    <property type="entry name" value="LytR/CpsA/Psr_CW_biosynth"/>
</dbReference>
<comment type="similarity">
    <text evidence="1">Belongs to the LytR/CpsA/Psr (LCP) family.</text>
</comment>
<evidence type="ECO:0000313" key="5">
    <source>
        <dbReference type="Proteomes" id="UP001652432"/>
    </source>
</evidence>
<evidence type="ECO:0000256" key="1">
    <source>
        <dbReference type="ARBA" id="ARBA00006068"/>
    </source>
</evidence>
<dbReference type="EMBL" id="JAOQKJ010000006">
    <property type="protein sequence ID" value="MCU6744576.1"/>
    <property type="molecule type" value="Genomic_DNA"/>
</dbReference>
<dbReference type="Pfam" id="PF03816">
    <property type="entry name" value="LytR_cpsA_psr"/>
    <property type="match status" value="1"/>
</dbReference>